<dbReference type="Pfam" id="PF06210">
    <property type="entry name" value="DUF1003"/>
    <property type="match status" value="1"/>
</dbReference>
<dbReference type="KEGG" id="cfh:C1707_12800"/>
<dbReference type="PANTHER" id="PTHR41386">
    <property type="entry name" value="INTEGRAL MEMBRANE PROTEIN-RELATED"/>
    <property type="match status" value="1"/>
</dbReference>
<evidence type="ECO:0000313" key="3">
    <source>
        <dbReference type="EMBL" id="PLR07416.1"/>
    </source>
</evidence>
<dbReference type="AlphaFoldDB" id="A0A2N5CMT2"/>
<dbReference type="Proteomes" id="UP000234483">
    <property type="component" value="Unassembled WGS sequence"/>
</dbReference>
<evidence type="ECO:0000256" key="1">
    <source>
        <dbReference type="SAM" id="Phobius"/>
    </source>
</evidence>
<evidence type="ECO:0000313" key="4">
    <source>
        <dbReference type="Proteomes" id="UP000234483"/>
    </source>
</evidence>
<feature type="transmembrane region" description="Helical" evidence="1">
    <location>
        <begin position="98"/>
        <end position="118"/>
    </location>
</feature>
<dbReference type="RefSeq" id="WP_101715184.1">
    <property type="nucleotide sequence ID" value="NZ_CP026100.1"/>
</dbReference>
<protein>
    <recommendedName>
        <fullName evidence="6">DUF1003 domain-containing protein</fullName>
    </recommendedName>
</protein>
<dbReference type="EMBL" id="CP026100">
    <property type="protein sequence ID" value="AYV47067.1"/>
    <property type="molecule type" value="Genomic_DNA"/>
</dbReference>
<reference evidence="2 5" key="2">
    <citation type="submission" date="2018-01" db="EMBL/GenBank/DDBJ databases">
        <title>Complete genome sequence of Caulobacter flavus RHGG3.</title>
        <authorList>
            <person name="Yang E."/>
        </authorList>
    </citation>
    <scope>NUCLEOTIDE SEQUENCE [LARGE SCALE GENOMIC DNA]</scope>
    <source>
        <strain evidence="2 5">RHGG3</strain>
    </source>
</reference>
<evidence type="ECO:0000313" key="5">
    <source>
        <dbReference type="Proteomes" id="UP000281192"/>
    </source>
</evidence>
<proteinExistence type="predicted"/>
<reference evidence="3 4" key="1">
    <citation type="submission" date="2017-12" db="EMBL/GenBank/DDBJ databases">
        <title>The genome sequence of Caulobacter flavus CGMCC1 15093.</title>
        <authorList>
            <person name="Gao J."/>
            <person name="Mao X."/>
            <person name="Sun J."/>
        </authorList>
    </citation>
    <scope>NUCLEOTIDE SEQUENCE [LARGE SCALE GENOMIC DNA]</scope>
    <source>
        <strain evidence="3 4">CGMCC1 15093</strain>
    </source>
</reference>
<dbReference type="InterPro" id="IPR010406">
    <property type="entry name" value="DUF1003"/>
</dbReference>
<evidence type="ECO:0000313" key="2">
    <source>
        <dbReference type="EMBL" id="AYV47067.1"/>
    </source>
</evidence>
<dbReference type="OrthoDB" id="9795736at2"/>
<sequence length="184" mass="20219">MGADHLDHLSRTLLGEPYAGLSDIKRSVIDLIAAEAPTGLAPGLVEREGTFWQRLADRVAAIGGSWAFIGGFSAVLALWVIVNLALMPFHRAFDPYPFIFLNLVLSTLAAIQAPIIMMSQNRQATKDREAAEHDYVVNLRAELEIMRLHDKLDALRMTELAEIAKANTACLDELRAEVKALRGA</sequence>
<keyword evidence="1" id="KW-0812">Transmembrane</keyword>
<dbReference type="Proteomes" id="UP000281192">
    <property type="component" value="Chromosome"/>
</dbReference>
<evidence type="ECO:0008006" key="6">
    <source>
        <dbReference type="Google" id="ProtNLM"/>
    </source>
</evidence>
<dbReference type="EMBL" id="PJRQ01000045">
    <property type="protein sequence ID" value="PLR07416.1"/>
    <property type="molecule type" value="Genomic_DNA"/>
</dbReference>
<accession>A0A2N5CMT2</accession>
<dbReference type="PANTHER" id="PTHR41386:SF1">
    <property type="entry name" value="MEMBRANE PROTEIN"/>
    <property type="match status" value="1"/>
</dbReference>
<organism evidence="3 4">
    <name type="scientific">Caulobacter flavus</name>
    <dbReference type="NCBI Taxonomy" id="1679497"/>
    <lineage>
        <taxon>Bacteria</taxon>
        <taxon>Pseudomonadati</taxon>
        <taxon>Pseudomonadota</taxon>
        <taxon>Alphaproteobacteria</taxon>
        <taxon>Caulobacterales</taxon>
        <taxon>Caulobacteraceae</taxon>
        <taxon>Caulobacter</taxon>
    </lineage>
</organism>
<keyword evidence="1" id="KW-1133">Transmembrane helix</keyword>
<keyword evidence="5" id="KW-1185">Reference proteome</keyword>
<gene>
    <name evidence="2" type="ORF">C1707_12800</name>
    <name evidence="3" type="ORF">CFHF_22550</name>
</gene>
<keyword evidence="1" id="KW-0472">Membrane</keyword>
<feature type="transmembrane region" description="Helical" evidence="1">
    <location>
        <begin position="59"/>
        <end position="86"/>
    </location>
</feature>
<name>A0A2N5CMT2_9CAUL</name>